<dbReference type="STRING" id="1076935.U4LTX0"/>
<organism evidence="2 3">
    <name type="scientific">Pyronema omphalodes (strain CBS 100304)</name>
    <name type="common">Pyronema confluens</name>
    <dbReference type="NCBI Taxonomy" id="1076935"/>
    <lineage>
        <taxon>Eukaryota</taxon>
        <taxon>Fungi</taxon>
        <taxon>Dikarya</taxon>
        <taxon>Ascomycota</taxon>
        <taxon>Pezizomycotina</taxon>
        <taxon>Pezizomycetes</taxon>
        <taxon>Pezizales</taxon>
        <taxon>Pyronemataceae</taxon>
        <taxon>Pyronema</taxon>
    </lineage>
</organism>
<dbReference type="Pfam" id="PF03999">
    <property type="entry name" value="MAP65_ASE1"/>
    <property type="match status" value="1"/>
</dbReference>
<protein>
    <submittedName>
        <fullName evidence="2">Similar to Anaphase spindle elongation protein 1 acc. no. Q9HDY1</fullName>
    </submittedName>
</protein>
<dbReference type="GO" id="GO:0005737">
    <property type="term" value="C:cytoplasm"/>
    <property type="evidence" value="ECO:0007669"/>
    <property type="project" value="TreeGrafter"/>
</dbReference>
<name>U4LTX0_PYROM</name>
<dbReference type="InterPro" id="IPR007145">
    <property type="entry name" value="MAP65_Ase1_PRC1"/>
</dbReference>
<dbReference type="GO" id="GO:1990023">
    <property type="term" value="C:mitotic spindle midzone"/>
    <property type="evidence" value="ECO:0007669"/>
    <property type="project" value="TreeGrafter"/>
</dbReference>
<dbReference type="AlphaFoldDB" id="U4LTX0"/>
<dbReference type="PANTHER" id="PTHR19321:SF41">
    <property type="entry name" value="FASCETTO-RELATED"/>
    <property type="match status" value="1"/>
</dbReference>
<dbReference type="OMA" id="WLFACDE"/>
<feature type="compositionally biased region" description="Polar residues" evidence="1">
    <location>
        <begin position="570"/>
        <end position="590"/>
    </location>
</feature>
<reference evidence="2 3" key="1">
    <citation type="journal article" date="2013" name="PLoS Genet.">
        <title>The genome and development-dependent transcriptomes of Pyronema confluens: a window into fungal evolution.</title>
        <authorList>
            <person name="Traeger S."/>
            <person name="Altegoer F."/>
            <person name="Freitag M."/>
            <person name="Gabaldon T."/>
            <person name="Kempken F."/>
            <person name="Kumar A."/>
            <person name="Marcet-Houben M."/>
            <person name="Poggeler S."/>
            <person name="Stajich J.E."/>
            <person name="Nowrousian M."/>
        </authorList>
    </citation>
    <scope>NUCLEOTIDE SEQUENCE [LARGE SCALE GENOMIC DNA]</scope>
    <source>
        <strain evidence="3">CBS 100304</strain>
        <tissue evidence="2">Vegetative mycelium</tissue>
    </source>
</reference>
<dbReference type="GO" id="GO:0008017">
    <property type="term" value="F:microtubule binding"/>
    <property type="evidence" value="ECO:0007669"/>
    <property type="project" value="InterPro"/>
</dbReference>
<feature type="compositionally biased region" description="Low complexity" evidence="1">
    <location>
        <begin position="463"/>
        <end position="482"/>
    </location>
</feature>
<evidence type="ECO:0000313" key="3">
    <source>
        <dbReference type="Proteomes" id="UP000018144"/>
    </source>
</evidence>
<evidence type="ECO:0000256" key="1">
    <source>
        <dbReference type="SAM" id="MobiDB-lite"/>
    </source>
</evidence>
<feature type="compositionally biased region" description="Low complexity" evidence="1">
    <location>
        <begin position="710"/>
        <end position="732"/>
    </location>
</feature>
<evidence type="ECO:0000313" key="2">
    <source>
        <dbReference type="EMBL" id="CCX31161.1"/>
    </source>
</evidence>
<feature type="region of interest" description="Disordered" evidence="1">
    <location>
        <begin position="463"/>
        <end position="632"/>
    </location>
</feature>
<feature type="compositionally biased region" description="Basic and acidic residues" evidence="1">
    <location>
        <begin position="848"/>
        <end position="857"/>
    </location>
</feature>
<feature type="region of interest" description="Disordered" evidence="1">
    <location>
        <begin position="791"/>
        <end position="824"/>
    </location>
</feature>
<dbReference type="eggNOG" id="KOG4302">
    <property type="taxonomic scope" value="Eukaryota"/>
</dbReference>
<dbReference type="Gene3D" id="1.20.58.1520">
    <property type="match status" value="1"/>
</dbReference>
<dbReference type="OrthoDB" id="642895at2759"/>
<feature type="compositionally biased region" description="Polar residues" evidence="1">
    <location>
        <begin position="546"/>
        <end position="555"/>
    </location>
</feature>
<dbReference type="Proteomes" id="UP000018144">
    <property type="component" value="Unassembled WGS sequence"/>
</dbReference>
<feature type="region of interest" description="Disordered" evidence="1">
    <location>
        <begin position="689"/>
        <end position="741"/>
    </location>
</feature>
<gene>
    <name evidence="2" type="ORF">PCON_10115</name>
</gene>
<proteinExistence type="predicted"/>
<dbReference type="PANTHER" id="PTHR19321">
    <property type="entry name" value="PROTEIN REGULATOR OF CYTOKINESIS 1 PRC1-RELATED"/>
    <property type="match status" value="1"/>
</dbReference>
<feature type="compositionally biased region" description="Polar residues" evidence="1">
    <location>
        <begin position="791"/>
        <end position="814"/>
    </location>
</feature>
<dbReference type="EMBL" id="HF935546">
    <property type="protein sequence ID" value="CCX31161.1"/>
    <property type="molecule type" value="Genomic_DNA"/>
</dbReference>
<keyword evidence="3" id="KW-1185">Reference proteome</keyword>
<feature type="region of interest" description="Disordered" evidence="1">
    <location>
        <begin position="839"/>
        <end position="865"/>
    </location>
</feature>
<accession>U4LTX0</accession>
<dbReference type="GO" id="GO:0051256">
    <property type="term" value="P:mitotic spindle midzone assembly"/>
    <property type="evidence" value="ECO:0007669"/>
    <property type="project" value="TreeGrafter"/>
</dbReference>
<sequence>MTMEEKRQSLSSTGLSDALHSLHSLCDEIGLPNHERETRETQLFQAVKLAIEEQVLNVKSEKTKMYNECQHIITQIKQMERSLKSADGYHEDDEFAITTPLLKCLQGLKEKHKSVKRRHAERYEQVKKLLHALNTYASRLESEFVSIELPPITDDSAAIANFDLSDNYYDNLEQEFNRVYDEFTRRANTVGAVAKDIINLYAELGIPREQIDRNIIDYGSTEPERLGLTKDDIERLRTKRGKLLDERERRRNKAESFKKEIQELWAKLGIDEGDRKLFLQQNRGCDVRTLQALEEELHRLLDLKRDNLHIFVEDTRMMIAEFWEKMYFGDDEVMDFSPAHSDVYTDALLTAHEMELERLENLWDERAPIISLVEKHMELMAEKEELAASAQDSSRLLSRGPRDPTRLLREEKTRKRLAKELPKIEVELKKALEDYAHAHGEPLTINGEPYLDVLMRVSPVALSRASSARTPTTTTAQPAQTPGMRGRANTISSTRDHTLQGSVRAKSRPNTKEAPMVKPPQRSKTPTARPKTPGDGYSFQRPKTPGENSSYSGSGQFVPRPKTPGEGSLYSANSSAASTLTRTTGRNLQSAMGHRPQDRFLASNGRSTPALGATPSLGRIPAAQQPMGSPTRPSRLMAAMERPGSSMMGSINRNPLGAKGRPVLTAKGMSMNLHRDTEPASQAQQYIRRKLEQDRQDEEEDVRSSRGRSIRSVSPYGSETNYSTYSSTSHASHLSRDGGVDVRSISGTSDIRSVSDVSRDDDVASAPRANIYRPNLLKKPFIHNLDPYDSSSNRGSLTSDSDRNFSSSTTTGSENWEVFEGGESEYGDVVEELTEDRYYGKRPPSRYSTEKTMRVASEETWESGY</sequence>